<gene>
    <name evidence="7" type="ORF">PRZ48_011277</name>
</gene>
<keyword evidence="5" id="KW-0349">Heme</keyword>
<dbReference type="Gene3D" id="1.10.630.10">
    <property type="entry name" value="Cytochrome P450"/>
    <property type="match status" value="1"/>
</dbReference>
<organism evidence="7 8">
    <name type="scientific">Zasmidium cellare</name>
    <name type="common">Wine cellar mold</name>
    <name type="synonym">Racodium cellare</name>
    <dbReference type="NCBI Taxonomy" id="395010"/>
    <lineage>
        <taxon>Eukaryota</taxon>
        <taxon>Fungi</taxon>
        <taxon>Dikarya</taxon>
        <taxon>Ascomycota</taxon>
        <taxon>Pezizomycotina</taxon>
        <taxon>Dothideomycetes</taxon>
        <taxon>Dothideomycetidae</taxon>
        <taxon>Mycosphaerellales</taxon>
        <taxon>Mycosphaerellaceae</taxon>
        <taxon>Zasmidium</taxon>
    </lineage>
</organism>
<dbReference type="InterPro" id="IPR001128">
    <property type="entry name" value="Cyt_P450"/>
</dbReference>
<evidence type="ECO:0000256" key="3">
    <source>
        <dbReference type="ARBA" id="ARBA00022723"/>
    </source>
</evidence>
<evidence type="ECO:0000256" key="1">
    <source>
        <dbReference type="ARBA" id="ARBA00001971"/>
    </source>
</evidence>
<evidence type="ECO:0000256" key="6">
    <source>
        <dbReference type="SAM" id="SignalP"/>
    </source>
</evidence>
<dbReference type="InterPro" id="IPR017972">
    <property type="entry name" value="Cyt_P450_CS"/>
</dbReference>
<dbReference type="PROSITE" id="PS00086">
    <property type="entry name" value="CYTOCHROME_P450"/>
    <property type="match status" value="1"/>
</dbReference>
<keyword evidence="8" id="KW-1185">Reference proteome</keyword>
<feature type="chain" id="PRO_5046190880" description="Cytochrome P450" evidence="6">
    <location>
        <begin position="20"/>
        <end position="488"/>
    </location>
</feature>
<comment type="similarity">
    <text evidence="2 5">Belongs to the cytochrome P450 family.</text>
</comment>
<protein>
    <recommendedName>
        <fullName evidence="9">Cytochrome P450</fullName>
    </recommendedName>
</protein>
<evidence type="ECO:0000256" key="4">
    <source>
        <dbReference type="ARBA" id="ARBA00023004"/>
    </source>
</evidence>
<evidence type="ECO:0000256" key="2">
    <source>
        <dbReference type="ARBA" id="ARBA00010617"/>
    </source>
</evidence>
<accession>A0ABR0EBN5</accession>
<keyword evidence="5" id="KW-0560">Oxidoreductase</keyword>
<evidence type="ECO:0008006" key="9">
    <source>
        <dbReference type="Google" id="ProtNLM"/>
    </source>
</evidence>
<dbReference type="PANTHER" id="PTHR24305">
    <property type="entry name" value="CYTOCHROME P450"/>
    <property type="match status" value="1"/>
</dbReference>
<keyword evidence="3 5" id="KW-0479">Metal-binding</keyword>
<keyword evidence="6" id="KW-0732">Signal</keyword>
<evidence type="ECO:0000256" key="5">
    <source>
        <dbReference type="RuleBase" id="RU000461"/>
    </source>
</evidence>
<proteinExistence type="inferred from homology"/>
<keyword evidence="4 5" id="KW-0408">Iron</keyword>
<dbReference type="PRINTS" id="PR00385">
    <property type="entry name" value="P450"/>
</dbReference>
<evidence type="ECO:0000313" key="8">
    <source>
        <dbReference type="Proteomes" id="UP001305779"/>
    </source>
</evidence>
<feature type="signal peptide" evidence="6">
    <location>
        <begin position="1"/>
        <end position="19"/>
    </location>
</feature>
<dbReference type="EMBL" id="JAXOVC010000008">
    <property type="protein sequence ID" value="KAK4498618.1"/>
    <property type="molecule type" value="Genomic_DNA"/>
</dbReference>
<evidence type="ECO:0000313" key="7">
    <source>
        <dbReference type="EMBL" id="KAK4498618.1"/>
    </source>
</evidence>
<dbReference type="PANTHER" id="PTHR24305:SF166">
    <property type="entry name" value="CYTOCHROME P450 12A4, MITOCHONDRIAL-RELATED"/>
    <property type="match status" value="1"/>
</dbReference>
<dbReference type="PRINTS" id="PR00463">
    <property type="entry name" value="EP450I"/>
</dbReference>
<comment type="caution">
    <text evidence="7">The sequence shown here is derived from an EMBL/GenBank/DDBJ whole genome shotgun (WGS) entry which is preliminary data.</text>
</comment>
<dbReference type="Pfam" id="PF00067">
    <property type="entry name" value="p450"/>
    <property type="match status" value="1"/>
</dbReference>
<reference evidence="7 8" key="1">
    <citation type="journal article" date="2023" name="G3 (Bethesda)">
        <title>A chromosome-level genome assembly of Zasmidium syzygii isolated from banana leaves.</title>
        <authorList>
            <person name="van Westerhoven A.C."/>
            <person name="Mehrabi R."/>
            <person name="Talebi R."/>
            <person name="Steentjes M.B.F."/>
            <person name="Corcolon B."/>
            <person name="Chong P.A."/>
            <person name="Kema G.H.J."/>
            <person name="Seidl M.F."/>
        </authorList>
    </citation>
    <scope>NUCLEOTIDE SEQUENCE [LARGE SCALE GENOMIC DNA]</scope>
    <source>
        <strain evidence="7 8">P124</strain>
    </source>
</reference>
<dbReference type="InterPro" id="IPR050121">
    <property type="entry name" value="Cytochrome_P450_monoxygenase"/>
</dbReference>
<comment type="cofactor">
    <cofactor evidence="1">
        <name>heme</name>
        <dbReference type="ChEBI" id="CHEBI:30413"/>
    </cofactor>
</comment>
<dbReference type="InterPro" id="IPR002401">
    <property type="entry name" value="Cyt_P450_E_grp-I"/>
</dbReference>
<dbReference type="Proteomes" id="UP001305779">
    <property type="component" value="Unassembled WGS sequence"/>
</dbReference>
<sequence length="488" mass="55019">MSSPLTLLLLCLIAACLTAYLIAQWKQPQDRLPHPEQGPLSQRFLVELSPPQVEAWAREIQHDGLMEYYGILGQRRVLVTDPKAIHDIFQTHAYSYVKPPAVSKLLKSVLGEGLVVRRRQPSAFKLRSVKDLYPLFWSKTAELVHILGKENEGRDSIDVLDYHNRVTLDIIAAGGFGMDIGSLTHPGNQFYSAYMQGFLPSKHAQMYRLLALIFPEWILDALPLKRNQELRGAVRAVGNRIREKVSSLDGKAETRNDIIHAVSQDGAVMDAEMLVNQCLTFLGAGHDTIAQSLNWAIYELSLNKNVQTSLRKEVQELLPGLSEKRELKSNDLERLDNTPFLEAVCNEILRLHPPIHHLHRQSLHAVNLCGHELPKGTKFIISIGAMNRCPELWSNDPSKFDPDRWVVDAKGGMKDRQAFLSFSQGPRLCIGERFARAEMAFIIAGLVQNFDMEFAGAGEDGQFHDVKLEYGTTTRFDGALRIRLTPFR</sequence>
<keyword evidence="5" id="KW-0503">Monooxygenase</keyword>
<dbReference type="InterPro" id="IPR036396">
    <property type="entry name" value="Cyt_P450_sf"/>
</dbReference>
<dbReference type="SUPFAM" id="SSF48264">
    <property type="entry name" value="Cytochrome P450"/>
    <property type="match status" value="1"/>
</dbReference>
<name>A0ABR0EBN5_ZASCE</name>